<name>A0ABW2QXR7_9NEIS</name>
<organism evidence="2 3">
    <name type="scientific">Iodobacter arcticus</name>
    <dbReference type="NCBI Taxonomy" id="590593"/>
    <lineage>
        <taxon>Bacteria</taxon>
        <taxon>Pseudomonadati</taxon>
        <taxon>Pseudomonadota</taxon>
        <taxon>Betaproteobacteria</taxon>
        <taxon>Neisseriales</taxon>
        <taxon>Chitinibacteraceae</taxon>
        <taxon>Iodobacter</taxon>
    </lineage>
</organism>
<dbReference type="EMBL" id="JBHTBQ010000019">
    <property type="protein sequence ID" value="MFC7420483.1"/>
    <property type="molecule type" value="Genomic_DNA"/>
</dbReference>
<proteinExistence type="predicted"/>
<dbReference type="InterPro" id="IPR006083">
    <property type="entry name" value="PRK/URK"/>
</dbReference>
<dbReference type="InterPro" id="IPR027417">
    <property type="entry name" value="P-loop_NTPase"/>
</dbReference>
<accession>A0ABW2QXR7</accession>
<dbReference type="Gene3D" id="3.40.50.300">
    <property type="entry name" value="P-loop containing nucleotide triphosphate hydrolases"/>
    <property type="match status" value="2"/>
</dbReference>
<keyword evidence="2" id="KW-0808">Transferase</keyword>
<dbReference type="Proteomes" id="UP001596473">
    <property type="component" value="Unassembled WGS sequence"/>
</dbReference>
<evidence type="ECO:0000259" key="1">
    <source>
        <dbReference type="Pfam" id="PF00485"/>
    </source>
</evidence>
<dbReference type="NCBIfam" id="NF006743">
    <property type="entry name" value="PRK09270.1-2"/>
    <property type="match status" value="1"/>
</dbReference>
<dbReference type="RefSeq" id="WP_380188097.1">
    <property type="nucleotide sequence ID" value="NZ_JBHTBQ010000019.1"/>
</dbReference>
<gene>
    <name evidence="2" type="ORF">ACFQNF_11440</name>
</gene>
<dbReference type="Pfam" id="PF00485">
    <property type="entry name" value="PRK"/>
    <property type="match status" value="1"/>
</dbReference>
<reference evidence="3" key="1">
    <citation type="journal article" date="2019" name="Int. J. Syst. Evol. Microbiol.">
        <title>The Global Catalogue of Microorganisms (GCM) 10K type strain sequencing project: providing services to taxonomists for standard genome sequencing and annotation.</title>
        <authorList>
            <consortium name="The Broad Institute Genomics Platform"/>
            <consortium name="The Broad Institute Genome Sequencing Center for Infectious Disease"/>
            <person name="Wu L."/>
            <person name="Ma J."/>
        </authorList>
    </citation>
    <scope>NUCLEOTIDE SEQUENCE [LARGE SCALE GENOMIC DNA]</scope>
    <source>
        <strain evidence="3">CCUG 62945</strain>
    </source>
</reference>
<dbReference type="SUPFAM" id="SSF52540">
    <property type="entry name" value="P-loop containing nucleoside triphosphate hydrolases"/>
    <property type="match status" value="1"/>
</dbReference>
<protein>
    <submittedName>
        <fullName evidence="2">Nucleoside/nucleotide kinase family protein</fullName>
    </submittedName>
</protein>
<keyword evidence="3" id="KW-1185">Reference proteome</keyword>
<sequence>MIASSYQARLNTLLASGQRKLLGIVGPPGSGKSTLAQEIQRLHPTQSIVVPMDGYHLANSELARLGKAARKGAEDTFDSAGFAAMIQRLKTQPSDETIYAPEFRREIEEPIANAIPIQPENQLIIVEGNYLLLNSGHWTKLHSLLDETWYVNVDHALRESRLIQRHMQFGRSEAAAIDWAKNTDGPNAKLIEASKERANVLFSWE</sequence>
<comment type="caution">
    <text evidence="2">The sequence shown here is derived from an EMBL/GenBank/DDBJ whole genome shotgun (WGS) entry which is preliminary data.</text>
</comment>
<evidence type="ECO:0000313" key="2">
    <source>
        <dbReference type="EMBL" id="MFC7420483.1"/>
    </source>
</evidence>
<dbReference type="PANTHER" id="PTHR10285">
    <property type="entry name" value="URIDINE KINASE"/>
    <property type="match status" value="1"/>
</dbReference>
<keyword evidence="2" id="KW-0418">Kinase</keyword>
<feature type="domain" description="Phosphoribulokinase/uridine kinase" evidence="1">
    <location>
        <begin position="22"/>
        <end position="202"/>
    </location>
</feature>
<dbReference type="GO" id="GO:0016301">
    <property type="term" value="F:kinase activity"/>
    <property type="evidence" value="ECO:0007669"/>
    <property type="project" value="UniProtKB-KW"/>
</dbReference>
<evidence type="ECO:0000313" key="3">
    <source>
        <dbReference type="Proteomes" id="UP001596473"/>
    </source>
</evidence>